<keyword evidence="4" id="KW-0460">Magnesium</keyword>
<dbReference type="NCBIfam" id="TIGR02727">
    <property type="entry name" value="MTHFS_bact"/>
    <property type="match status" value="1"/>
</dbReference>
<keyword evidence="6" id="KW-1185">Reference proteome</keyword>
<evidence type="ECO:0000313" key="5">
    <source>
        <dbReference type="EMBL" id="UWP83580.1"/>
    </source>
</evidence>
<evidence type="ECO:0000256" key="3">
    <source>
        <dbReference type="ARBA" id="ARBA00022840"/>
    </source>
</evidence>
<dbReference type="Proteomes" id="UP001059617">
    <property type="component" value="Chromosome"/>
</dbReference>
<keyword evidence="3 4" id="KW-0067">ATP-binding</keyword>
<name>A0ABY5W2E7_9ACTN</name>
<dbReference type="InterPro" id="IPR037171">
    <property type="entry name" value="NagB/RpiA_transferase-like"/>
</dbReference>
<evidence type="ECO:0000256" key="1">
    <source>
        <dbReference type="ARBA" id="ARBA00010638"/>
    </source>
</evidence>
<dbReference type="PANTHER" id="PTHR23407">
    <property type="entry name" value="ATPASE INHIBITOR/5-FORMYLTETRAHYDROFOLATE CYCLO-LIGASE"/>
    <property type="match status" value="1"/>
</dbReference>
<gene>
    <name evidence="5" type="ORF">Dfulv_04675</name>
</gene>
<evidence type="ECO:0000256" key="4">
    <source>
        <dbReference type="RuleBase" id="RU361279"/>
    </source>
</evidence>
<proteinExistence type="inferred from homology"/>
<accession>A0ABY5W2E7</accession>
<comment type="cofactor">
    <cofactor evidence="4">
        <name>Mg(2+)</name>
        <dbReference type="ChEBI" id="CHEBI:18420"/>
    </cofactor>
</comment>
<organism evidence="5 6">
    <name type="scientific">Dactylosporangium fulvum</name>
    <dbReference type="NCBI Taxonomy" id="53359"/>
    <lineage>
        <taxon>Bacteria</taxon>
        <taxon>Bacillati</taxon>
        <taxon>Actinomycetota</taxon>
        <taxon>Actinomycetes</taxon>
        <taxon>Micromonosporales</taxon>
        <taxon>Micromonosporaceae</taxon>
        <taxon>Dactylosporangium</taxon>
    </lineage>
</organism>
<dbReference type="Gene3D" id="3.40.50.10420">
    <property type="entry name" value="NagB/RpiA/CoA transferase-like"/>
    <property type="match status" value="1"/>
</dbReference>
<protein>
    <recommendedName>
        <fullName evidence="4">5-formyltetrahydrofolate cyclo-ligase</fullName>
        <ecNumber evidence="4">6.3.3.2</ecNumber>
    </recommendedName>
</protein>
<dbReference type="Pfam" id="PF01812">
    <property type="entry name" value="5-FTHF_cyc-lig"/>
    <property type="match status" value="1"/>
</dbReference>
<keyword evidence="2 4" id="KW-0547">Nucleotide-binding</keyword>
<reference evidence="5" key="1">
    <citation type="submission" date="2021-04" db="EMBL/GenBank/DDBJ databases">
        <authorList>
            <person name="Hartkoorn R.C."/>
            <person name="Beaudoing E."/>
            <person name="Hot D."/>
        </authorList>
    </citation>
    <scope>NUCLEOTIDE SEQUENCE</scope>
    <source>
        <strain evidence="5">NRRL B-16292</strain>
    </source>
</reference>
<comment type="similarity">
    <text evidence="1 4">Belongs to the 5-formyltetrahydrofolate cyclo-ligase family.</text>
</comment>
<dbReference type="PANTHER" id="PTHR23407:SF1">
    <property type="entry name" value="5-FORMYLTETRAHYDROFOLATE CYCLO-LIGASE"/>
    <property type="match status" value="1"/>
</dbReference>
<dbReference type="EC" id="6.3.3.2" evidence="4"/>
<sequence length="222" mass="22991">MTRDGAAPPRVSAKSELRAHIRSARRALPAAVRAAADRALVAAAVGVVRAAGATSVAAYVPMLSEPGGPQLVSALAEAAPRLLLPVLLDDLDLDWALHDGGFAAGRFGLIEPTGPRLGVDAVATVGLMLLPALAVSRDGVRLGQGGGSYDRVLPRVTAPTIAPLYPGELVVSVPAEPHDRRICGALVGTEPDGYEEPHLHWTKGCAIEHHWHSEQSSANDGG</sequence>
<evidence type="ECO:0000313" key="6">
    <source>
        <dbReference type="Proteomes" id="UP001059617"/>
    </source>
</evidence>
<dbReference type="SUPFAM" id="SSF100950">
    <property type="entry name" value="NagB/RpiA/CoA transferase-like"/>
    <property type="match status" value="1"/>
</dbReference>
<dbReference type="InterPro" id="IPR024185">
    <property type="entry name" value="FTHF_cligase-like_sf"/>
</dbReference>
<comment type="catalytic activity">
    <reaction evidence="4">
        <text>(6S)-5-formyl-5,6,7,8-tetrahydrofolate + ATP = (6R)-5,10-methenyltetrahydrofolate + ADP + phosphate</text>
        <dbReference type="Rhea" id="RHEA:10488"/>
        <dbReference type="ChEBI" id="CHEBI:30616"/>
        <dbReference type="ChEBI" id="CHEBI:43474"/>
        <dbReference type="ChEBI" id="CHEBI:57455"/>
        <dbReference type="ChEBI" id="CHEBI:57457"/>
        <dbReference type="ChEBI" id="CHEBI:456216"/>
        <dbReference type="EC" id="6.3.3.2"/>
    </reaction>
</comment>
<evidence type="ECO:0000256" key="2">
    <source>
        <dbReference type="ARBA" id="ARBA00022741"/>
    </source>
</evidence>
<keyword evidence="4" id="KW-0479">Metal-binding</keyword>
<reference evidence="5" key="2">
    <citation type="submission" date="2022-09" db="EMBL/GenBank/DDBJ databases">
        <title>Biosynthetic gene clusters of Dactylosporangioum fulvum.</title>
        <authorList>
            <person name="Caradec T."/>
        </authorList>
    </citation>
    <scope>NUCLEOTIDE SEQUENCE</scope>
    <source>
        <strain evidence="5">NRRL B-16292</strain>
    </source>
</reference>
<dbReference type="InterPro" id="IPR002698">
    <property type="entry name" value="FTHF_cligase"/>
</dbReference>
<dbReference type="RefSeq" id="WP_259861374.1">
    <property type="nucleotide sequence ID" value="NZ_BAAAST010000040.1"/>
</dbReference>
<dbReference type="EMBL" id="CP073720">
    <property type="protein sequence ID" value="UWP83580.1"/>
    <property type="molecule type" value="Genomic_DNA"/>
</dbReference>
<keyword evidence="5" id="KW-0436">Ligase</keyword>
<dbReference type="GO" id="GO:0030272">
    <property type="term" value="F:5-formyltetrahydrofolate cyclo-ligase activity"/>
    <property type="evidence" value="ECO:0007669"/>
    <property type="project" value="UniProtKB-EC"/>
</dbReference>